<keyword evidence="2" id="KW-1185">Reference proteome</keyword>
<protein>
    <submittedName>
        <fullName evidence="1">Uncharacterized protein</fullName>
    </submittedName>
</protein>
<dbReference type="OrthoDB" id="10520075at2759"/>
<gene>
    <name evidence="1" type="ORF">Micbo1qcDRAFT_206338</name>
</gene>
<reference evidence="2" key="1">
    <citation type="submission" date="2016-02" db="EMBL/GenBank/DDBJ databases">
        <title>Draft genome sequence of Microdochium bolleyi, a fungal endophyte of beachgrass.</title>
        <authorList>
            <consortium name="DOE Joint Genome Institute"/>
            <person name="David A.S."/>
            <person name="May G."/>
            <person name="Haridas S."/>
            <person name="Lim J."/>
            <person name="Wang M."/>
            <person name="Labutti K."/>
            <person name="Lipzen A."/>
            <person name="Barry K."/>
            <person name="Grigoriev I.V."/>
        </authorList>
    </citation>
    <scope>NUCLEOTIDE SEQUENCE [LARGE SCALE GENOMIC DNA]</scope>
    <source>
        <strain evidence="2">J235TASD1</strain>
    </source>
</reference>
<evidence type="ECO:0000313" key="1">
    <source>
        <dbReference type="EMBL" id="KXJ89615.1"/>
    </source>
</evidence>
<name>A0A136IXC6_9PEZI</name>
<sequence length="288" mass="32124">MSHTPGILGLPRGFLTDYPSNFVVALCETSIKKLESEDPLGNPNRDEELTRLRNMLDAAYKKCDDVDSAVGRSATSDSDWEFVSRGSSSVAAATNIAEPVRVSSRDNLKDHHDEDHAAIYAHKLQHPSFTKLEQLMHIENKTARVFVNNPVVTLAFTQYRTHFLACNPKSKPPPTKAVVDAWGRVNHALARWCVLHARKGAMSRQVALACFFVTTVKEYLYTPQGQAYYPRTAGMSEVDMVVGLVDGLLAWLHKSAQLGGLNPAELENFLARTHRDDSVEAVWRELHQ</sequence>
<organism evidence="1 2">
    <name type="scientific">Microdochium bolleyi</name>
    <dbReference type="NCBI Taxonomy" id="196109"/>
    <lineage>
        <taxon>Eukaryota</taxon>
        <taxon>Fungi</taxon>
        <taxon>Dikarya</taxon>
        <taxon>Ascomycota</taxon>
        <taxon>Pezizomycotina</taxon>
        <taxon>Sordariomycetes</taxon>
        <taxon>Xylariomycetidae</taxon>
        <taxon>Xylariales</taxon>
        <taxon>Microdochiaceae</taxon>
        <taxon>Microdochium</taxon>
    </lineage>
</organism>
<dbReference type="InParanoid" id="A0A136IXC6"/>
<accession>A0A136IXC6</accession>
<proteinExistence type="predicted"/>
<evidence type="ECO:0000313" key="2">
    <source>
        <dbReference type="Proteomes" id="UP000070501"/>
    </source>
</evidence>
<dbReference type="EMBL" id="KQ964255">
    <property type="protein sequence ID" value="KXJ89615.1"/>
    <property type="molecule type" value="Genomic_DNA"/>
</dbReference>
<dbReference type="AlphaFoldDB" id="A0A136IXC6"/>
<dbReference type="Proteomes" id="UP000070501">
    <property type="component" value="Unassembled WGS sequence"/>
</dbReference>